<evidence type="ECO:0000256" key="2">
    <source>
        <dbReference type="ARBA" id="ARBA00022723"/>
    </source>
</evidence>
<keyword evidence="4" id="KW-0862">Zinc</keyword>
<evidence type="ECO:0000256" key="6">
    <source>
        <dbReference type="ARBA" id="ARBA00023125"/>
    </source>
</evidence>
<feature type="domain" description="Nuclear receptor" evidence="10">
    <location>
        <begin position="8"/>
        <end position="83"/>
    </location>
</feature>
<evidence type="ECO:0000256" key="9">
    <source>
        <dbReference type="ARBA" id="ARBA00023242"/>
    </source>
</evidence>
<keyword evidence="5" id="KW-0805">Transcription regulation</keyword>
<keyword evidence="12" id="KW-1185">Reference proteome</keyword>
<protein>
    <submittedName>
        <fullName evidence="11">Nuclear receptor sub 2 group E member 1</fullName>
    </submittedName>
</protein>
<comment type="caution">
    <text evidence="11">The sequence shown here is derived from an EMBL/GenBank/DDBJ whole genome shotgun (WGS) entry which is preliminary data.</text>
</comment>
<keyword evidence="9" id="KW-0539">Nucleus</keyword>
<evidence type="ECO:0000313" key="11">
    <source>
        <dbReference type="EMBL" id="KAK1127757.1"/>
    </source>
</evidence>
<dbReference type="PRINTS" id="PR00047">
    <property type="entry name" value="STROIDFINGER"/>
</dbReference>
<keyword evidence="7" id="KW-0804">Transcription</keyword>
<dbReference type="GO" id="GO:0005634">
    <property type="term" value="C:nucleus"/>
    <property type="evidence" value="ECO:0007669"/>
    <property type="project" value="UniProtKB-SubCell"/>
</dbReference>
<evidence type="ECO:0000259" key="10">
    <source>
        <dbReference type="PROSITE" id="PS51030"/>
    </source>
</evidence>
<dbReference type="InterPro" id="IPR050274">
    <property type="entry name" value="Nuclear_hormone_rcpt_NR2"/>
</dbReference>
<keyword evidence="8 11" id="KW-0675">Receptor</keyword>
<dbReference type="PROSITE" id="PS00031">
    <property type="entry name" value="NUCLEAR_REC_DBD_1"/>
    <property type="match status" value="1"/>
</dbReference>
<dbReference type="EMBL" id="JAHYIQ010000011">
    <property type="protein sequence ID" value="KAK1127757.1"/>
    <property type="molecule type" value="Genomic_DNA"/>
</dbReference>
<dbReference type="PROSITE" id="PS51030">
    <property type="entry name" value="NUCLEAR_REC_DBD_2"/>
    <property type="match status" value="1"/>
</dbReference>
<dbReference type="Pfam" id="PF00105">
    <property type="entry name" value="zf-C4"/>
    <property type="match status" value="1"/>
</dbReference>
<evidence type="ECO:0000256" key="1">
    <source>
        <dbReference type="ARBA" id="ARBA00004123"/>
    </source>
</evidence>
<gene>
    <name evidence="11" type="primary">NR2E1</name>
    <name evidence="11" type="ORF">K0M31_003245</name>
</gene>
<proteinExistence type="predicted"/>
<dbReference type="InterPro" id="IPR001628">
    <property type="entry name" value="Znf_hrmn_rcpt"/>
</dbReference>
<evidence type="ECO:0000313" key="12">
    <source>
        <dbReference type="Proteomes" id="UP001177670"/>
    </source>
</evidence>
<dbReference type="AlphaFoldDB" id="A0AA40FYK2"/>
<sequence length="124" mass="14023">MEDNSRGESLCKVCGDKASGKHYGVPSCDGCRGFFKRSIRRNLDYVCKENGRCIVDVSRRNQCQACRFTKCLQVNMKRDGTLRFKGHYVFILLKSRLKSEGRFVGPRFNLGGITSQVIAARALH</sequence>
<evidence type="ECO:0000256" key="8">
    <source>
        <dbReference type="ARBA" id="ARBA00023170"/>
    </source>
</evidence>
<dbReference type="InterPro" id="IPR013088">
    <property type="entry name" value="Znf_NHR/GATA"/>
</dbReference>
<accession>A0AA40FYK2</accession>
<comment type="subcellular location">
    <subcellularLocation>
        <location evidence="1">Nucleus</location>
    </subcellularLocation>
</comment>
<keyword evidence="2" id="KW-0479">Metal-binding</keyword>
<reference evidence="11" key="1">
    <citation type="submission" date="2021-10" db="EMBL/GenBank/DDBJ databases">
        <title>Melipona bicolor Genome sequencing and assembly.</title>
        <authorList>
            <person name="Araujo N.S."/>
            <person name="Arias M.C."/>
        </authorList>
    </citation>
    <scope>NUCLEOTIDE SEQUENCE</scope>
    <source>
        <strain evidence="11">USP_2M_L1-L4_2017</strain>
        <tissue evidence="11">Whole body</tissue>
    </source>
</reference>
<dbReference type="GO" id="GO:0003700">
    <property type="term" value="F:DNA-binding transcription factor activity"/>
    <property type="evidence" value="ECO:0007669"/>
    <property type="project" value="InterPro"/>
</dbReference>
<organism evidence="11 12">
    <name type="scientific">Melipona bicolor</name>
    <dbReference type="NCBI Taxonomy" id="60889"/>
    <lineage>
        <taxon>Eukaryota</taxon>
        <taxon>Metazoa</taxon>
        <taxon>Ecdysozoa</taxon>
        <taxon>Arthropoda</taxon>
        <taxon>Hexapoda</taxon>
        <taxon>Insecta</taxon>
        <taxon>Pterygota</taxon>
        <taxon>Neoptera</taxon>
        <taxon>Endopterygota</taxon>
        <taxon>Hymenoptera</taxon>
        <taxon>Apocrita</taxon>
        <taxon>Aculeata</taxon>
        <taxon>Apoidea</taxon>
        <taxon>Anthophila</taxon>
        <taxon>Apidae</taxon>
        <taxon>Melipona</taxon>
    </lineage>
</organism>
<keyword evidence="3" id="KW-0863">Zinc-finger</keyword>
<evidence type="ECO:0000256" key="4">
    <source>
        <dbReference type="ARBA" id="ARBA00022833"/>
    </source>
</evidence>
<name>A0AA40FYK2_9HYME</name>
<dbReference type="Gene3D" id="3.30.50.10">
    <property type="entry name" value="Erythroid Transcription Factor GATA-1, subunit A"/>
    <property type="match status" value="1"/>
</dbReference>
<dbReference type="Proteomes" id="UP001177670">
    <property type="component" value="Unassembled WGS sequence"/>
</dbReference>
<dbReference type="GO" id="GO:0043565">
    <property type="term" value="F:sequence-specific DNA binding"/>
    <property type="evidence" value="ECO:0007669"/>
    <property type="project" value="InterPro"/>
</dbReference>
<dbReference type="FunFam" id="3.30.50.10:FF:000056">
    <property type="entry name" value="Peroxisome proliferator-activated receptor gamma"/>
    <property type="match status" value="1"/>
</dbReference>
<dbReference type="SMART" id="SM00399">
    <property type="entry name" value="ZnF_C4"/>
    <property type="match status" value="1"/>
</dbReference>
<dbReference type="PANTHER" id="PTHR24083">
    <property type="entry name" value="NUCLEAR HORMONE RECEPTOR"/>
    <property type="match status" value="1"/>
</dbReference>
<evidence type="ECO:0000256" key="5">
    <source>
        <dbReference type="ARBA" id="ARBA00023015"/>
    </source>
</evidence>
<dbReference type="SUPFAM" id="SSF57716">
    <property type="entry name" value="Glucocorticoid receptor-like (DNA-binding domain)"/>
    <property type="match status" value="1"/>
</dbReference>
<evidence type="ECO:0000256" key="7">
    <source>
        <dbReference type="ARBA" id="ARBA00023163"/>
    </source>
</evidence>
<dbReference type="CDD" id="cd07164">
    <property type="entry name" value="NR_DBD_PNR_like_1"/>
    <property type="match status" value="1"/>
</dbReference>
<dbReference type="GO" id="GO:0008270">
    <property type="term" value="F:zinc ion binding"/>
    <property type="evidence" value="ECO:0007669"/>
    <property type="project" value="UniProtKB-KW"/>
</dbReference>
<keyword evidence="6" id="KW-0238">DNA-binding</keyword>
<evidence type="ECO:0000256" key="3">
    <source>
        <dbReference type="ARBA" id="ARBA00022771"/>
    </source>
</evidence>